<feature type="compositionally biased region" description="Polar residues" evidence="2">
    <location>
        <begin position="597"/>
        <end position="606"/>
    </location>
</feature>
<name>A0ABQ4CE74_9ACTN</name>
<feature type="compositionally biased region" description="Acidic residues" evidence="2">
    <location>
        <begin position="77"/>
        <end position="90"/>
    </location>
</feature>
<proteinExistence type="predicted"/>
<evidence type="ECO:0000256" key="1">
    <source>
        <dbReference type="SAM" id="Coils"/>
    </source>
</evidence>
<dbReference type="Pfam" id="PF00931">
    <property type="entry name" value="NB-ARC"/>
    <property type="match status" value="1"/>
</dbReference>
<dbReference type="PANTHER" id="PTHR46082">
    <property type="entry name" value="ATP/GTP-BINDING PROTEIN-RELATED"/>
    <property type="match status" value="1"/>
</dbReference>
<dbReference type="EMBL" id="BONC01000086">
    <property type="protein sequence ID" value="GIF61050.1"/>
    <property type="molecule type" value="Genomic_DNA"/>
</dbReference>
<dbReference type="Gene3D" id="1.25.40.10">
    <property type="entry name" value="Tetratricopeptide repeat domain"/>
    <property type="match status" value="2"/>
</dbReference>
<dbReference type="SUPFAM" id="SSF48452">
    <property type="entry name" value="TPR-like"/>
    <property type="match status" value="2"/>
</dbReference>
<sequence length="1460" mass="160968">MSHDDLIDRAIGILRDADYQPTPDSVADVIWFAGQLSAGRVASVAPAEQSDEVVEPVDGPVPDDHDAAPAEPGDIAENVDEPTFESDDDVVPTVPHQAGPPPEERYARIEVPRAQPTPGPPGVPVRVPGAPALARLGMARALRPLKRRVNGKGIGALDAEATARHAAQTDVLVPVFAPRPERWLDVAVVVDAAPSMVVSEQTVQDLVAILEELGAFRDVRVWLVDSTSDQAPLRVRAGGPDATWRDPREIVDPTGRRAVVVVADCLGTAWRDGRMADVLDVWARSAPVAIVQPLPQRRWAGCGLVTREVSLWGDRPGTPNRSLSVEIDDDFFDSFDAEDDSVLAMGSVVPVIELSQRWLASWAALVSGESAQRLPGRAAFTAMMRGGTEPAPDDEPEVESAVARFMAEASPDAYELAKLLAAAAPLTLPVIRLIKEAKLPQSPSSAVPEVFLGNLLEIVNDSSVADPYETTYDFLPGIREELIARLGRADALSVLTEVSRYLVQHWGSDLDFLALLRMDGPIGDLDARGRAFAKITIEVLKSIGGTYREKALRLENQLNQVPVGWFHDLAPEPQAANMLDATNHAEPEDPTPPSNMVEISSVSSHSPGEADMVIESQPPIQASATTSRRKTPVGWKSIPPRNPNFVGRDEMLASLRNMLVNRSQTAILLPRALYGLGGVGKTQLAGEYVHRQRDDYDLVWWVAAEDPAEVRRSLVDLADELNIPVTNDTSETIRRVRDALSSRKPYAHWLIVFDNVGDPATLRELLPDPRGGHVLITTRDRRWETEGRAVEVGSFDRSESVTLLRARASTGDADANEIAARLQDLPISLAQAAAWLKETKQPASAYLDRFNEELGRRPEDPRSEYPREAAAAMNIAFDQLQTDAKLAAQLLQLASYFGPEWISLDMLHRGRLATTFSRALGPVLRDQAPLQRTVRDINKLELARFDSRNNRFQIHRLVQSMVQADMSQQQRDEVRRTVQEMLAYANPGNPDLISDDERAKHAQLSAHIVASGVIQSDEDEHRQVVLDQIRYRYIVGDFESSEALATQAVQVWESHGNRDDTFTLIARRHGANAIRALGDAARSLDINRELRDRFVATLGPLHEHTFATVNTYAADLRALGRFREARELDDQNYQNLVTELGSEDRSTLRSASNLGVDLRMVGEYDQALEIDEETSATARRVLGPDDSMTLTCSSNVARDLYSLGRFDEALRRQTEDLPLFERVLGVDHVFVLLARRTIVMSLRKLGRVDKAAEDARTLQLAFRNRLGDTHPETLLVSQSLLNALRDNSEVAEAVRVGQQTLEMYRERLPDHPFYYVCCANHAIGLRQAGRVREARKLNEEALQGLQRQLGEKHPYTLCCATNLASDLDALNENIAAVELSAATFERSRDVRGSDHPYTLACAINHAVDLIATGDRAGGETLRADTIDKMRRMPNIGPAHPDTMLATDGRRINCDIEPPPV</sequence>
<accession>A0ABQ4CE74</accession>
<dbReference type="Proteomes" id="UP000624325">
    <property type="component" value="Unassembled WGS sequence"/>
</dbReference>
<feature type="coiled-coil region" evidence="1">
    <location>
        <begin position="1360"/>
        <end position="1387"/>
    </location>
</feature>
<dbReference type="Gene3D" id="3.40.50.300">
    <property type="entry name" value="P-loop containing nucleotide triphosphate hydrolases"/>
    <property type="match status" value="1"/>
</dbReference>
<dbReference type="NCBIfam" id="NF041121">
    <property type="entry name" value="SAV_2336_NTERM"/>
    <property type="match status" value="1"/>
</dbReference>
<dbReference type="Pfam" id="PF25000">
    <property type="entry name" value="DUF7779"/>
    <property type="match status" value="1"/>
</dbReference>
<dbReference type="PANTHER" id="PTHR46082:SF6">
    <property type="entry name" value="AAA+ ATPASE DOMAIN-CONTAINING PROTEIN-RELATED"/>
    <property type="match status" value="1"/>
</dbReference>
<dbReference type="NCBIfam" id="NF040586">
    <property type="entry name" value="FxSxx_TPR"/>
    <property type="match status" value="1"/>
</dbReference>
<dbReference type="InterPro" id="IPR011990">
    <property type="entry name" value="TPR-like_helical_dom_sf"/>
</dbReference>
<dbReference type="Pfam" id="PF13424">
    <property type="entry name" value="TPR_12"/>
    <property type="match status" value="2"/>
</dbReference>
<dbReference type="RefSeq" id="WP_203707867.1">
    <property type="nucleotide sequence ID" value="NZ_BAAALU010000006.1"/>
</dbReference>
<evidence type="ECO:0000259" key="4">
    <source>
        <dbReference type="Pfam" id="PF25000"/>
    </source>
</evidence>
<feature type="region of interest" description="Disordered" evidence="2">
    <location>
        <begin position="582"/>
        <end position="641"/>
    </location>
</feature>
<keyword evidence="6" id="KW-1185">Reference proteome</keyword>
<organism evidence="5 6">
    <name type="scientific">Asanoa iriomotensis</name>
    <dbReference type="NCBI Taxonomy" id="234613"/>
    <lineage>
        <taxon>Bacteria</taxon>
        <taxon>Bacillati</taxon>
        <taxon>Actinomycetota</taxon>
        <taxon>Actinomycetes</taxon>
        <taxon>Micromonosporales</taxon>
        <taxon>Micromonosporaceae</taxon>
        <taxon>Asanoa</taxon>
    </lineage>
</organism>
<reference evidence="5 6" key="1">
    <citation type="submission" date="2021-01" db="EMBL/GenBank/DDBJ databases">
        <title>Whole genome shotgun sequence of Asanoa iriomotensis NBRC 100142.</title>
        <authorList>
            <person name="Komaki H."/>
            <person name="Tamura T."/>
        </authorList>
    </citation>
    <scope>NUCLEOTIDE SEQUENCE [LARGE SCALE GENOMIC DNA]</scope>
    <source>
        <strain evidence="5 6">NBRC 100142</strain>
    </source>
</reference>
<protein>
    <submittedName>
        <fullName evidence="5">Cytochrome c</fullName>
    </submittedName>
</protein>
<evidence type="ECO:0000313" key="5">
    <source>
        <dbReference type="EMBL" id="GIF61050.1"/>
    </source>
</evidence>
<dbReference type="InterPro" id="IPR047738">
    <property type="entry name" value="SAV_2336-like_N"/>
</dbReference>
<dbReference type="InterPro" id="IPR056681">
    <property type="entry name" value="DUF7779"/>
</dbReference>
<dbReference type="InterPro" id="IPR027417">
    <property type="entry name" value="P-loop_NTPase"/>
</dbReference>
<feature type="domain" description="NB-ARC" evidence="3">
    <location>
        <begin position="650"/>
        <end position="808"/>
    </location>
</feature>
<feature type="domain" description="DUF7779" evidence="4">
    <location>
        <begin position="882"/>
        <end position="970"/>
    </location>
</feature>
<comment type="caution">
    <text evidence="5">The sequence shown here is derived from an EMBL/GenBank/DDBJ whole genome shotgun (WGS) entry which is preliminary data.</text>
</comment>
<dbReference type="SUPFAM" id="SSF52540">
    <property type="entry name" value="P-loop containing nucleoside triphosphate hydrolases"/>
    <property type="match status" value="1"/>
</dbReference>
<evidence type="ECO:0000256" key="2">
    <source>
        <dbReference type="SAM" id="MobiDB-lite"/>
    </source>
</evidence>
<feature type="region of interest" description="Disordered" evidence="2">
    <location>
        <begin position="44"/>
        <end position="103"/>
    </location>
</feature>
<evidence type="ECO:0000313" key="6">
    <source>
        <dbReference type="Proteomes" id="UP000624325"/>
    </source>
</evidence>
<dbReference type="InterPro" id="IPR053137">
    <property type="entry name" value="NLR-like"/>
</dbReference>
<gene>
    <name evidence="5" type="ORF">Air01nite_71450</name>
</gene>
<keyword evidence="1" id="KW-0175">Coiled coil</keyword>
<dbReference type="InterPro" id="IPR002182">
    <property type="entry name" value="NB-ARC"/>
</dbReference>
<evidence type="ECO:0000259" key="3">
    <source>
        <dbReference type="Pfam" id="PF00931"/>
    </source>
</evidence>